<dbReference type="SUPFAM" id="SSF102114">
    <property type="entry name" value="Radical SAM enzymes"/>
    <property type="match status" value="1"/>
</dbReference>
<dbReference type="SFLD" id="SFLDG01065">
    <property type="entry name" value="anaerobic_coproporphyrinogen-I"/>
    <property type="match status" value="1"/>
</dbReference>
<dbReference type="PANTHER" id="PTHR13932">
    <property type="entry name" value="COPROPORPHYRINIGEN III OXIDASE"/>
    <property type="match status" value="1"/>
</dbReference>
<evidence type="ECO:0000256" key="1">
    <source>
        <dbReference type="ARBA" id="ARBA00006100"/>
    </source>
</evidence>
<dbReference type="Proteomes" id="UP000287296">
    <property type="component" value="Unassembled WGS sequence"/>
</dbReference>
<dbReference type="PROSITE" id="PS51918">
    <property type="entry name" value="RADICAL_SAM"/>
    <property type="match status" value="1"/>
</dbReference>
<dbReference type="InterPro" id="IPR013785">
    <property type="entry name" value="Aldolase_TIM"/>
</dbReference>
<reference evidence="11 12" key="1">
    <citation type="submission" date="2018-12" db="EMBL/GenBank/DDBJ databases">
        <authorList>
            <person name="Sun L."/>
            <person name="Chen Z."/>
        </authorList>
    </citation>
    <scope>NUCLEOTIDE SEQUENCE [LARGE SCALE GENOMIC DNA]</scope>
    <source>
        <strain evidence="11 12">LMG 29736</strain>
    </source>
</reference>
<dbReference type="GO" id="GO:0005737">
    <property type="term" value="C:cytoplasm"/>
    <property type="evidence" value="ECO:0007669"/>
    <property type="project" value="UniProtKB-SubCell"/>
</dbReference>
<keyword evidence="8 9" id="KW-0143">Chaperone</keyword>
<dbReference type="GO" id="GO:0051539">
    <property type="term" value="F:4 iron, 4 sulfur cluster binding"/>
    <property type="evidence" value="ECO:0007669"/>
    <property type="project" value="UniProtKB-UniRule"/>
</dbReference>
<feature type="domain" description="Radical SAM core" evidence="10">
    <location>
        <begin position="1"/>
        <end position="232"/>
    </location>
</feature>
<proteinExistence type="inferred from homology"/>
<dbReference type="CDD" id="cd01335">
    <property type="entry name" value="Radical_SAM"/>
    <property type="match status" value="1"/>
</dbReference>
<comment type="subcellular location">
    <subcellularLocation>
        <location evidence="9">Cytoplasm</location>
    </subcellularLocation>
</comment>
<keyword evidence="3 9" id="KW-0349">Heme</keyword>
<organism evidence="11 12">
    <name type="scientific">Siminovitchia terrae</name>
    <name type="common">Bacillus terrae</name>
    <dbReference type="NCBI Taxonomy" id="1914933"/>
    <lineage>
        <taxon>Bacteria</taxon>
        <taxon>Bacillati</taxon>
        <taxon>Bacillota</taxon>
        <taxon>Bacilli</taxon>
        <taxon>Bacillales</taxon>
        <taxon>Bacillaceae</taxon>
        <taxon>Siminovitchia</taxon>
    </lineage>
</organism>
<dbReference type="InterPro" id="IPR058240">
    <property type="entry name" value="rSAM_sf"/>
</dbReference>
<keyword evidence="4 9" id="KW-0949">S-adenosyl-L-methionine</keyword>
<dbReference type="Pfam" id="PF04055">
    <property type="entry name" value="Radical_SAM"/>
    <property type="match status" value="1"/>
</dbReference>
<dbReference type="GO" id="GO:0006779">
    <property type="term" value="P:porphyrin-containing compound biosynthetic process"/>
    <property type="evidence" value="ECO:0007669"/>
    <property type="project" value="InterPro"/>
</dbReference>
<dbReference type="SMART" id="SM00729">
    <property type="entry name" value="Elp3"/>
    <property type="match status" value="1"/>
</dbReference>
<keyword evidence="9" id="KW-0963">Cytoplasm</keyword>
<sequence>MHSAYIHIPFCEHICHYCDFNKFFMNGQPVDEYLQLLEKEFDLYRAQFPDMNLKTIFVGGGTPTALNVRQLDELCSAIRKKLPFSEGGEFTFEANPGDLTLDKLHVLSNYGVNRLSFGVQSFNDELLRKIGRSHEVKDVYRSISHAQQAGFSNISIDLIYALPGQTVEDFSDTVQKAVELDLPHYSGYSLIVEPKTVFYNLMRKGKLKLPGEDQEAAMYEMLINQMEKSGLQQYEVSNFSKPGFQSIHNLVYWNNEEYYGFGAGAHGYVKGIRYSNYGPLKKYMEPLGKDLLPVFEQHQVTDREKMEEEMFLGLRKRIGVSIPDFVKKFSINPRVLFQQQIEDLTSKGWLEEKNDSIRLTRQGLFLGNEVFQTFLI</sequence>
<comment type="caution">
    <text evidence="11">The sequence shown here is derived from an EMBL/GenBank/DDBJ whole genome shotgun (WGS) entry which is preliminary data.</text>
</comment>
<dbReference type="InterPro" id="IPR034505">
    <property type="entry name" value="Coproporphyrinogen-III_oxidase"/>
</dbReference>
<dbReference type="Gene3D" id="3.20.20.70">
    <property type="entry name" value="Aldolase class I"/>
    <property type="match status" value="1"/>
</dbReference>
<dbReference type="OrthoDB" id="9808022at2"/>
<dbReference type="GO" id="GO:0046872">
    <property type="term" value="F:metal ion binding"/>
    <property type="evidence" value="ECO:0007669"/>
    <property type="project" value="UniProtKB-UniRule"/>
</dbReference>
<evidence type="ECO:0000256" key="2">
    <source>
        <dbReference type="ARBA" id="ARBA00017228"/>
    </source>
</evidence>
<keyword evidence="6 9" id="KW-0408">Iron</keyword>
<gene>
    <name evidence="11" type="ORF">D5F11_001015</name>
</gene>
<dbReference type="InterPro" id="IPR007197">
    <property type="entry name" value="rSAM"/>
</dbReference>
<dbReference type="GO" id="GO:0004109">
    <property type="term" value="F:coproporphyrinogen oxidase activity"/>
    <property type="evidence" value="ECO:0007669"/>
    <property type="project" value="InterPro"/>
</dbReference>
<keyword evidence="9" id="KW-0004">4Fe-4S</keyword>
<accession>A0A429XDP5</accession>
<evidence type="ECO:0000256" key="7">
    <source>
        <dbReference type="ARBA" id="ARBA00023014"/>
    </source>
</evidence>
<dbReference type="NCBIfam" id="TIGR00539">
    <property type="entry name" value="hemN_rel"/>
    <property type="match status" value="1"/>
</dbReference>
<dbReference type="RefSeq" id="WP_120114917.1">
    <property type="nucleotide sequence ID" value="NZ_BORI01000002.1"/>
</dbReference>
<name>A0A429XDP5_SIMTE</name>
<evidence type="ECO:0000256" key="6">
    <source>
        <dbReference type="ARBA" id="ARBA00023004"/>
    </source>
</evidence>
<dbReference type="Pfam" id="PF06969">
    <property type="entry name" value="HemN_C"/>
    <property type="match status" value="1"/>
</dbReference>
<comment type="similarity">
    <text evidence="1">Belongs to the anaerobic coproporphyrinogen-III oxidase family. HemW subfamily.</text>
</comment>
<evidence type="ECO:0000256" key="9">
    <source>
        <dbReference type="RuleBase" id="RU364116"/>
    </source>
</evidence>
<dbReference type="SFLD" id="SFLDF00288">
    <property type="entry name" value="HemN-like__clustered_with_nucl"/>
    <property type="match status" value="1"/>
</dbReference>
<comment type="function">
    <text evidence="9">Probably acts as a heme chaperone, transferring heme to an unknown acceptor. Binds one molecule of heme per monomer, possibly covalently. Binds 1 [4Fe-4S] cluster. The cluster is coordinated with 3 cysteines and an exchangeable S-adenosyl-L-methionine.</text>
</comment>
<protein>
    <recommendedName>
        <fullName evidence="2 9">Heme chaperone HemW</fullName>
    </recommendedName>
</protein>
<dbReference type="SFLD" id="SFLDG01082">
    <property type="entry name" value="B12-binding_domain_containing"/>
    <property type="match status" value="1"/>
</dbReference>
<dbReference type="AlphaFoldDB" id="A0A429XDP5"/>
<dbReference type="InterPro" id="IPR010723">
    <property type="entry name" value="HemN_C"/>
</dbReference>
<evidence type="ECO:0000256" key="4">
    <source>
        <dbReference type="ARBA" id="ARBA00022691"/>
    </source>
</evidence>
<dbReference type="EMBL" id="QYTW02000001">
    <property type="protein sequence ID" value="RST61499.1"/>
    <property type="molecule type" value="Genomic_DNA"/>
</dbReference>
<keyword evidence="7 9" id="KW-0411">Iron-sulfur</keyword>
<dbReference type="InterPro" id="IPR006638">
    <property type="entry name" value="Elp3/MiaA/NifB-like_rSAM"/>
</dbReference>
<evidence type="ECO:0000256" key="3">
    <source>
        <dbReference type="ARBA" id="ARBA00022617"/>
    </source>
</evidence>
<dbReference type="SFLD" id="SFLDS00029">
    <property type="entry name" value="Radical_SAM"/>
    <property type="match status" value="1"/>
</dbReference>
<evidence type="ECO:0000256" key="8">
    <source>
        <dbReference type="ARBA" id="ARBA00023186"/>
    </source>
</evidence>
<dbReference type="PANTHER" id="PTHR13932:SF5">
    <property type="entry name" value="RADICAL S-ADENOSYL METHIONINE DOMAIN-CONTAINING PROTEIN 1, MITOCHONDRIAL"/>
    <property type="match status" value="1"/>
</dbReference>
<dbReference type="SFLD" id="SFLDF00562">
    <property type="entry name" value="HemN-like__clustered_with_heat"/>
    <property type="match status" value="1"/>
</dbReference>
<keyword evidence="5 9" id="KW-0479">Metal-binding</keyword>
<evidence type="ECO:0000259" key="10">
    <source>
        <dbReference type="PROSITE" id="PS51918"/>
    </source>
</evidence>
<dbReference type="InterPro" id="IPR004559">
    <property type="entry name" value="HemW-like"/>
</dbReference>
<evidence type="ECO:0000256" key="5">
    <source>
        <dbReference type="ARBA" id="ARBA00022723"/>
    </source>
</evidence>
<evidence type="ECO:0000313" key="12">
    <source>
        <dbReference type="Proteomes" id="UP000287296"/>
    </source>
</evidence>
<evidence type="ECO:0000313" key="11">
    <source>
        <dbReference type="EMBL" id="RST61499.1"/>
    </source>
</evidence>